<dbReference type="RefSeq" id="WP_013483765.1">
    <property type="nucleotide sequence ID" value="NC_014825.1"/>
</dbReference>
<dbReference type="OrthoDB" id="9776650at2"/>
<dbReference type="Gene3D" id="3.30.420.10">
    <property type="entry name" value="Ribonuclease H-like superfamily/Ribonuclease H"/>
    <property type="match status" value="1"/>
</dbReference>
<dbReference type="Pfam" id="PF00929">
    <property type="entry name" value="RNase_T"/>
    <property type="match status" value="1"/>
</dbReference>
<evidence type="ECO:0000259" key="2">
    <source>
        <dbReference type="SMART" id="SM00479"/>
    </source>
</evidence>
<dbReference type="InterPro" id="IPR013520">
    <property type="entry name" value="Ribonucl_H"/>
</dbReference>
<dbReference type="SMART" id="SM00479">
    <property type="entry name" value="EXOIII"/>
    <property type="match status" value="1"/>
</dbReference>
<keyword evidence="3" id="KW-0614">Plasmid</keyword>
<geneLocation type="plasmid" evidence="3 4">
    <name>pRUMAL02</name>
</geneLocation>
<dbReference type="PANTHER" id="PTHR30231">
    <property type="entry name" value="DNA POLYMERASE III SUBUNIT EPSILON"/>
    <property type="match status" value="1"/>
</dbReference>
<dbReference type="PANTHER" id="PTHR30231:SF42">
    <property type="entry name" value="EXONUCLEASE"/>
    <property type="match status" value="1"/>
</dbReference>
<feature type="domain" description="Exonuclease" evidence="2">
    <location>
        <begin position="3"/>
        <end position="166"/>
    </location>
</feature>
<accession>E6UKM4</accession>
<gene>
    <name evidence="3" type="ordered locus">Rumal_3788</name>
</gene>
<organism evidence="3 4">
    <name type="scientific">Ruminococcus albus (strain ATCC 27210 / DSM 20455 / JCM 14654 / NCDO 2250 / 7)</name>
    <dbReference type="NCBI Taxonomy" id="697329"/>
    <lineage>
        <taxon>Bacteria</taxon>
        <taxon>Bacillati</taxon>
        <taxon>Bacillota</taxon>
        <taxon>Clostridia</taxon>
        <taxon>Eubacteriales</taxon>
        <taxon>Oscillospiraceae</taxon>
        <taxon>Ruminococcus</taxon>
    </lineage>
</organism>
<dbReference type="EMBL" id="CP002405">
    <property type="protein sequence ID" value="ADU24220.1"/>
    <property type="molecule type" value="Genomic_DNA"/>
</dbReference>
<dbReference type="KEGG" id="ral:Rumal_3788"/>
<dbReference type="GO" id="GO:0008408">
    <property type="term" value="F:3'-5' exonuclease activity"/>
    <property type="evidence" value="ECO:0007669"/>
    <property type="project" value="TreeGrafter"/>
</dbReference>
<name>E6UKM4_RUMA7</name>
<evidence type="ECO:0000313" key="4">
    <source>
        <dbReference type="Proteomes" id="UP000006919"/>
    </source>
</evidence>
<dbReference type="HOGENOM" id="CLU_047806_14_1_9"/>
<evidence type="ECO:0000256" key="1">
    <source>
        <dbReference type="ARBA" id="ARBA00022839"/>
    </source>
</evidence>
<dbReference type="AlphaFoldDB" id="E6UKM4"/>
<dbReference type="GO" id="GO:0003676">
    <property type="term" value="F:nucleic acid binding"/>
    <property type="evidence" value="ECO:0007669"/>
    <property type="project" value="InterPro"/>
</dbReference>
<evidence type="ECO:0000313" key="3">
    <source>
        <dbReference type="EMBL" id="ADU24220.1"/>
    </source>
</evidence>
<dbReference type="CDD" id="cd06130">
    <property type="entry name" value="DNA_pol_III_epsilon_like"/>
    <property type="match status" value="1"/>
</dbReference>
<dbReference type="InterPro" id="IPR012337">
    <property type="entry name" value="RNaseH-like_sf"/>
</dbReference>
<keyword evidence="1 3" id="KW-0378">Hydrolase</keyword>
<dbReference type="GO" id="GO:0005829">
    <property type="term" value="C:cytosol"/>
    <property type="evidence" value="ECO:0007669"/>
    <property type="project" value="TreeGrafter"/>
</dbReference>
<dbReference type="Proteomes" id="UP000006919">
    <property type="component" value="Plasmid pRUMAL02"/>
</dbReference>
<keyword evidence="1 3" id="KW-0269">Exonuclease</keyword>
<sequence>MYRYIVFDVETPNRYNNRMSAIGIAVIENGAVTEEYFSYVDPQTYFDRFNTQLTGINKYTVSGAPTFPELWERIEPIMSSGVLAAHNAVFDLGVLKKCLKAYGIEWKNTVKYCCTVQMGRRVLPGISHKLNVLCEHYGIALDHHKADSDSRACADILLRYFESGAQEREHIRTFRLV</sequence>
<keyword evidence="1 3" id="KW-0540">Nuclease</keyword>
<dbReference type="InterPro" id="IPR036397">
    <property type="entry name" value="RNaseH_sf"/>
</dbReference>
<protein>
    <submittedName>
        <fullName evidence="3">Exonuclease RNase T and DNA polymerase III</fullName>
    </submittedName>
</protein>
<dbReference type="FunFam" id="3.30.420.10:FF:000045">
    <property type="entry name" value="3'-5' exonuclease DinG"/>
    <property type="match status" value="1"/>
</dbReference>
<dbReference type="SUPFAM" id="SSF53098">
    <property type="entry name" value="Ribonuclease H-like"/>
    <property type="match status" value="1"/>
</dbReference>
<proteinExistence type="predicted"/>
<reference evidence="4" key="1">
    <citation type="journal article" date="2011" name="J. Bacteriol.">
        <title>Complete genome of the cellulolytic ruminal bacterium Ruminococcus albus 7.</title>
        <authorList>
            <person name="Suen G."/>
            <person name="Stevenson D.M."/>
            <person name="Bruce D.C."/>
            <person name="Chertkov O."/>
            <person name="Copeland A."/>
            <person name="Cheng J.F."/>
            <person name="Detter C."/>
            <person name="Detter J.C."/>
            <person name="Goodwin L.A."/>
            <person name="Han C.S."/>
            <person name="Hauser L.J."/>
            <person name="Ivanova N.N."/>
            <person name="Kyrpides N.C."/>
            <person name="Land M.L."/>
            <person name="Lapidus A."/>
            <person name="Lucas S."/>
            <person name="Ovchinnikova G."/>
            <person name="Pitluck S."/>
            <person name="Tapia R."/>
            <person name="Woyke T."/>
            <person name="Boyum J."/>
            <person name="Mead D."/>
            <person name="Weimer P.J."/>
        </authorList>
    </citation>
    <scope>NUCLEOTIDE SEQUENCE [LARGE SCALE GENOMIC DNA]</scope>
    <source>
        <strain evidence="4">ATCC 27210 / DSM 20455 / JCM 14654 / NCDO 2250 / 7</strain>
        <plasmid evidence="4">pRUMAL02</plasmid>
    </source>
</reference>